<evidence type="ECO:0000313" key="1">
    <source>
        <dbReference type="EMBL" id="AHH07809.1"/>
    </source>
</evidence>
<proteinExistence type="predicted"/>
<reference evidence="1" key="1">
    <citation type="submission" date="2013-02" db="EMBL/GenBank/DDBJ databases">
        <title>Comparative genomics of Borrelia species.</title>
        <authorList>
            <person name="Schwan T.G."/>
            <person name="Raffel S.J."/>
            <person name="Porcella S.F."/>
        </authorList>
    </citation>
    <scope>NUCLEOTIDE SEQUENCE</scope>
    <source>
        <strain evidence="1">DOU</strain>
        <plasmid evidence="1">unnamed</plasmid>
    </source>
</reference>
<dbReference type="EMBL" id="CP004337">
    <property type="protein sequence ID" value="AHH07809.1"/>
    <property type="molecule type" value="Genomic_DNA"/>
</dbReference>
<accession>W5SKX9</accession>
<keyword evidence="1" id="KW-0614">Plasmid</keyword>
<dbReference type="HOGENOM" id="CLU_198083_1_0_12"/>
<sequence length="47" mass="5362">MKKMKEEGIKGIKGIRGIRGIKGKEELGKKEGRRNNRIVLGMMMVMM</sequence>
<geneLocation type="plasmid" evidence="1">
    <name>unnamed</name>
</geneLocation>
<protein>
    <submittedName>
        <fullName evidence="1">Variable outer membrane protein</fullName>
    </submittedName>
</protein>
<name>W5SKX9_9SPIR</name>
<organism evidence="1">
    <name type="scientific">Borrelia crocidurae DOU</name>
    <dbReference type="NCBI Taxonomy" id="1293575"/>
    <lineage>
        <taxon>Bacteria</taxon>
        <taxon>Pseudomonadati</taxon>
        <taxon>Spirochaetota</taxon>
        <taxon>Spirochaetia</taxon>
        <taxon>Spirochaetales</taxon>
        <taxon>Borreliaceae</taxon>
        <taxon>Borrelia</taxon>
    </lineage>
</organism>
<dbReference type="AlphaFoldDB" id="W5SKX9"/>
<gene>
    <name evidence="1" type="ORF">BCD_1743</name>
</gene>